<keyword evidence="7 8" id="KW-0131">Cell cycle</keyword>
<keyword evidence="2 8" id="KW-1003">Cell membrane</keyword>
<dbReference type="Gene3D" id="3.40.50.10960">
    <property type="match status" value="1"/>
</dbReference>
<dbReference type="GO" id="GO:0032153">
    <property type="term" value="C:cell division site"/>
    <property type="evidence" value="ECO:0007669"/>
    <property type="project" value="UniProtKB-UniRule"/>
</dbReference>
<name>A0A1C0YWB5_9BACL</name>
<dbReference type="HAMAP" id="MF_00912">
    <property type="entry name" value="DivIB"/>
    <property type="match status" value="1"/>
</dbReference>
<feature type="compositionally biased region" description="Acidic residues" evidence="9">
    <location>
        <begin position="261"/>
        <end position="279"/>
    </location>
</feature>
<keyword evidence="12" id="KW-1185">Reference proteome</keyword>
<evidence type="ECO:0000256" key="6">
    <source>
        <dbReference type="ARBA" id="ARBA00023136"/>
    </source>
</evidence>
<evidence type="ECO:0000313" key="12">
    <source>
        <dbReference type="Proteomes" id="UP000093482"/>
    </source>
</evidence>
<keyword evidence="5 8" id="KW-1133">Transmembrane helix</keyword>
<proteinExistence type="inferred from homology"/>
<dbReference type="AlphaFoldDB" id="A0A1C0YWB5"/>
<dbReference type="GO" id="GO:0043093">
    <property type="term" value="P:FtsZ-dependent cytokinesis"/>
    <property type="evidence" value="ECO:0007669"/>
    <property type="project" value="UniProtKB-UniRule"/>
</dbReference>
<dbReference type="PROSITE" id="PS51779">
    <property type="entry name" value="POTRA"/>
    <property type="match status" value="1"/>
</dbReference>
<dbReference type="InterPro" id="IPR026580">
    <property type="entry name" value="DivIB"/>
</dbReference>
<dbReference type="GO" id="GO:0005886">
    <property type="term" value="C:plasma membrane"/>
    <property type="evidence" value="ECO:0007669"/>
    <property type="project" value="UniProtKB-SubCell"/>
</dbReference>
<comment type="similarity">
    <text evidence="8">Belongs to the FtsQ/DivIB family. DivIB subfamily.</text>
</comment>
<evidence type="ECO:0000256" key="4">
    <source>
        <dbReference type="ARBA" id="ARBA00022692"/>
    </source>
</evidence>
<keyword evidence="6 8" id="KW-0472">Membrane</keyword>
<evidence type="ECO:0000256" key="7">
    <source>
        <dbReference type="ARBA" id="ARBA00023306"/>
    </source>
</evidence>
<evidence type="ECO:0000256" key="1">
    <source>
        <dbReference type="ARBA" id="ARBA00004370"/>
    </source>
</evidence>
<organism evidence="11 12">
    <name type="scientific">Caryophanon latum</name>
    <dbReference type="NCBI Taxonomy" id="33977"/>
    <lineage>
        <taxon>Bacteria</taxon>
        <taxon>Bacillati</taxon>
        <taxon>Bacillota</taxon>
        <taxon>Bacilli</taxon>
        <taxon>Bacillales</taxon>
        <taxon>Caryophanaceae</taxon>
        <taxon>Caryophanon</taxon>
    </lineage>
</organism>
<dbReference type="InterPro" id="IPR034746">
    <property type="entry name" value="POTRA"/>
</dbReference>
<dbReference type="InterPro" id="IPR013685">
    <property type="entry name" value="POTRA_FtsQ_type"/>
</dbReference>
<protein>
    <recommendedName>
        <fullName evidence="8">Cell division protein DivIB</fullName>
    </recommendedName>
</protein>
<feature type="region of interest" description="Disordered" evidence="9">
    <location>
        <begin position="261"/>
        <end position="307"/>
    </location>
</feature>
<keyword evidence="3 8" id="KW-0132">Cell division</keyword>
<dbReference type="InterPro" id="IPR005548">
    <property type="entry name" value="Cell_div_FtsQ/DivIB_C"/>
</dbReference>
<comment type="subcellular location">
    <subcellularLocation>
        <location evidence="8">Cell membrane</location>
        <topology evidence="8">Single-pass type II membrane protein</topology>
    </subcellularLocation>
    <subcellularLocation>
        <location evidence="1">Membrane</location>
    </subcellularLocation>
    <text evidence="8">Localizes to the division septum.</text>
</comment>
<dbReference type="Proteomes" id="UP000093482">
    <property type="component" value="Unassembled WGS sequence"/>
</dbReference>
<sequence>MVADKVIDLENRIPKLARRKKLRFIRQVSFIVLLVVLLVTILWYRQSEFSQIQSIELHGADYKSMQYHLNQLPIEVGESMWFDVEEVEQLAMNNRWLKSVKIEREWLTHVIVTIEEYAHVGYLQRDGSYYPILENGEIVGEPLKTFVMDAPLLTNFKDDAYLAELLKQLAQLDNEVHALISQINYTPSKSDNSVVTLYMTDGYEVRALIYEFADKLNHYPSIVKQLVDLDVKGIVDLEVGSYFTSYDSEYGIRIDESTYMEEALDESVEQNDASEDEDEKQDKDEKKEESPSSEDQSYGMITSNKFA</sequence>
<evidence type="ECO:0000256" key="2">
    <source>
        <dbReference type="ARBA" id="ARBA00022475"/>
    </source>
</evidence>
<keyword evidence="4 8" id="KW-0812">Transmembrane</keyword>
<dbReference type="InterPro" id="IPR050487">
    <property type="entry name" value="FtsQ_DivIB"/>
</dbReference>
<evidence type="ECO:0000259" key="10">
    <source>
        <dbReference type="PROSITE" id="PS51779"/>
    </source>
</evidence>
<comment type="caution">
    <text evidence="11">The sequence shown here is derived from an EMBL/GenBank/DDBJ whole genome shotgun (WGS) entry which is preliminary data.</text>
</comment>
<accession>A0A1C0YWB5</accession>
<dbReference type="PANTHER" id="PTHR37820">
    <property type="entry name" value="CELL DIVISION PROTEIN DIVIB"/>
    <property type="match status" value="1"/>
</dbReference>
<evidence type="ECO:0000256" key="5">
    <source>
        <dbReference type="ARBA" id="ARBA00022989"/>
    </source>
</evidence>
<evidence type="ECO:0000256" key="3">
    <source>
        <dbReference type="ARBA" id="ARBA00022618"/>
    </source>
</evidence>
<dbReference type="EMBL" id="MATO01000028">
    <property type="protein sequence ID" value="OCS91423.1"/>
    <property type="molecule type" value="Genomic_DNA"/>
</dbReference>
<feature type="compositionally biased region" description="Basic and acidic residues" evidence="9">
    <location>
        <begin position="280"/>
        <end position="290"/>
    </location>
</feature>
<dbReference type="OrthoDB" id="1819027at2"/>
<evidence type="ECO:0000256" key="9">
    <source>
        <dbReference type="SAM" id="MobiDB-lite"/>
    </source>
</evidence>
<evidence type="ECO:0000313" key="11">
    <source>
        <dbReference type="EMBL" id="OCS91423.1"/>
    </source>
</evidence>
<dbReference type="Pfam" id="PF08478">
    <property type="entry name" value="POTRA_1"/>
    <property type="match status" value="1"/>
</dbReference>
<feature type="domain" description="POTRA" evidence="10">
    <location>
        <begin position="50"/>
        <end position="117"/>
    </location>
</feature>
<dbReference type="PANTHER" id="PTHR37820:SF1">
    <property type="entry name" value="CELL DIVISION PROTEIN FTSQ"/>
    <property type="match status" value="1"/>
</dbReference>
<gene>
    <name evidence="8" type="primary">divIB</name>
    <name evidence="11" type="ORF">A6K76_08720</name>
</gene>
<comment type="function">
    <text evidence="8">Cell division protein that may be involved in stabilizing or promoting the assembly of the division complex.</text>
</comment>
<dbReference type="Gene3D" id="3.10.20.310">
    <property type="entry name" value="membrane protein fhac"/>
    <property type="match status" value="1"/>
</dbReference>
<evidence type="ECO:0000256" key="8">
    <source>
        <dbReference type="HAMAP-Rule" id="MF_00912"/>
    </source>
</evidence>
<reference evidence="11 12" key="1">
    <citation type="submission" date="2016-07" db="EMBL/GenBank/DDBJ databases">
        <title>Caryophanon latum genome sequencing.</title>
        <authorList>
            <person name="Verma A."/>
            <person name="Pal Y."/>
            <person name="Krishnamurthi S."/>
        </authorList>
    </citation>
    <scope>NUCLEOTIDE SEQUENCE [LARGE SCALE GENOMIC DNA]</scope>
    <source>
        <strain evidence="11 12">DSM 14151</strain>
    </source>
</reference>
<dbReference type="Pfam" id="PF03799">
    <property type="entry name" value="FtsQ_DivIB_C"/>
    <property type="match status" value="1"/>
</dbReference>
<feature type="transmembrane region" description="Helical" evidence="8">
    <location>
        <begin position="24"/>
        <end position="44"/>
    </location>
</feature>